<dbReference type="EMBL" id="CP014674">
    <property type="protein sequence ID" value="AOX16429.1"/>
    <property type="molecule type" value="Genomic_DNA"/>
</dbReference>
<dbReference type="Pfam" id="PF00150">
    <property type="entry name" value="Cellulase"/>
    <property type="match status" value="1"/>
</dbReference>
<proteinExistence type="inferred from homology"/>
<dbReference type="RefSeq" id="WP_070402192.1">
    <property type="nucleotide sequence ID" value="NZ_BJVW01000002.1"/>
</dbReference>
<dbReference type="OrthoDB" id="1153097at2"/>
<dbReference type="InterPro" id="IPR001547">
    <property type="entry name" value="Glyco_hydro_5"/>
</dbReference>
<dbReference type="AlphaFoldDB" id="A0A1D8US05"/>
<reference evidence="4 5" key="1">
    <citation type="journal article" date="2016" name="Microb. Cell Fact.">
        <title>Dissection of exopolysaccharide biosynthesis in Kozakia baliensis.</title>
        <authorList>
            <person name="Brandt J.U."/>
            <person name="Jakob F."/>
            <person name="Behr J."/>
            <person name="Geissler A.J."/>
            <person name="Vogel R.F."/>
        </authorList>
    </citation>
    <scope>NUCLEOTIDE SEQUENCE [LARGE SCALE GENOMIC DNA]</scope>
    <source>
        <strain evidence="4 5">DSM 14400</strain>
    </source>
</reference>
<name>A0A1D8US05_9PROT</name>
<dbReference type="eggNOG" id="COG2730">
    <property type="taxonomic scope" value="Bacteria"/>
</dbReference>
<evidence type="ECO:0000256" key="1">
    <source>
        <dbReference type="ARBA" id="ARBA00022801"/>
    </source>
</evidence>
<evidence type="ECO:0000313" key="4">
    <source>
        <dbReference type="EMBL" id="AOX16429.1"/>
    </source>
</evidence>
<dbReference type="KEGG" id="kba:A0U89_04025"/>
<dbReference type="GO" id="GO:0008422">
    <property type="term" value="F:beta-glucosidase activity"/>
    <property type="evidence" value="ECO:0007669"/>
    <property type="project" value="TreeGrafter"/>
</dbReference>
<dbReference type="GO" id="GO:0005576">
    <property type="term" value="C:extracellular region"/>
    <property type="evidence" value="ECO:0007669"/>
    <property type="project" value="TreeGrafter"/>
</dbReference>
<protein>
    <submittedName>
        <fullName evidence="4">Uncharacterized protein</fullName>
    </submittedName>
</protein>
<dbReference type="SUPFAM" id="SSF51445">
    <property type="entry name" value="(Trans)glycosidases"/>
    <property type="match status" value="1"/>
</dbReference>
<dbReference type="Proteomes" id="UP000179145">
    <property type="component" value="Chromosome"/>
</dbReference>
<sequence length="410" mass="47372">MKRARHRRIAALATICSMAFSFSAFGQTLLHTKGREIVDAQGRSVALRGFNLGGAFIMEPYMSPMDRIHRIRDTYTVQQTLERRFGRATANQLMAVYQTNWTSDQDIARIAAAGYNVVRIPFWWGQFLDIDNPTPSGWREDGFVALDRLVEACRRNGIYAILDMHGVIGGQSDNPYSGQENQNRFWKSRTDQAKTVWLWRKIAAHYRNNPTVAGYDLLNEPAPPAKTGLRKILWPIYRRFYHNIRSVDPDHIIFVEDTFGTWSLDMLPPPKRFGWRNVVYESHFYAWPERHPGMSQATAVKNITERNVADFERHAVWNVPGYIGEFNALSTDPHIWRDLIGRLDRAHLSWTIWSYKSATGLVPDAWGYLDPSFWPERPDPATDTAETIQHDWEGWNSQNGFKRNPTMDIP</sequence>
<dbReference type="PANTHER" id="PTHR31297">
    <property type="entry name" value="GLUCAN ENDO-1,6-BETA-GLUCOSIDASE B"/>
    <property type="match status" value="1"/>
</dbReference>
<gene>
    <name evidence="4" type="ORF">A0U89_04025</name>
</gene>
<keyword evidence="2 3" id="KW-0326">Glycosidase</keyword>
<dbReference type="Gene3D" id="3.20.20.80">
    <property type="entry name" value="Glycosidases"/>
    <property type="match status" value="1"/>
</dbReference>
<organism evidence="4 5">
    <name type="scientific">Kozakia baliensis</name>
    <dbReference type="NCBI Taxonomy" id="153496"/>
    <lineage>
        <taxon>Bacteria</taxon>
        <taxon>Pseudomonadati</taxon>
        <taxon>Pseudomonadota</taxon>
        <taxon>Alphaproteobacteria</taxon>
        <taxon>Acetobacterales</taxon>
        <taxon>Acetobacteraceae</taxon>
        <taxon>Kozakia</taxon>
    </lineage>
</organism>
<keyword evidence="1 3" id="KW-0378">Hydrolase</keyword>
<dbReference type="GO" id="GO:0009986">
    <property type="term" value="C:cell surface"/>
    <property type="evidence" value="ECO:0007669"/>
    <property type="project" value="TreeGrafter"/>
</dbReference>
<evidence type="ECO:0000256" key="3">
    <source>
        <dbReference type="RuleBase" id="RU361153"/>
    </source>
</evidence>
<dbReference type="PANTHER" id="PTHR31297:SF13">
    <property type="entry name" value="PUTATIVE-RELATED"/>
    <property type="match status" value="1"/>
</dbReference>
<dbReference type="STRING" id="153496.A0U89_04025"/>
<dbReference type="InterPro" id="IPR050386">
    <property type="entry name" value="Glycosyl_hydrolase_5"/>
</dbReference>
<evidence type="ECO:0000313" key="5">
    <source>
        <dbReference type="Proteomes" id="UP000179145"/>
    </source>
</evidence>
<accession>A0A1D8US05</accession>
<comment type="similarity">
    <text evidence="3">Belongs to the glycosyl hydrolase 5 (cellulase A) family.</text>
</comment>
<evidence type="ECO:0000256" key="2">
    <source>
        <dbReference type="ARBA" id="ARBA00023295"/>
    </source>
</evidence>
<dbReference type="InterPro" id="IPR017853">
    <property type="entry name" value="GH"/>
</dbReference>
<dbReference type="GO" id="GO:0009251">
    <property type="term" value="P:glucan catabolic process"/>
    <property type="evidence" value="ECO:0007669"/>
    <property type="project" value="TreeGrafter"/>
</dbReference>
<keyword evidence="5" id="KW-1185">Reference proteome</keyword>